<evidence type="ECO:0000256" key="2">
    <source>
        <dbReference type="RuleBase" id="RU369044"/>
    </source>
</evidence>
<evidence type="ECO:0000256" key="1">
    <source>
        <dbReference type="ARBA" id="ARBA00022744"/>
    </source>
</evidence>
<comment type="similarity">
    <text evidence="2">Belongs to the PMG family.</text>
</comment>
<comment type="function">
    <text evidence="2">In the hair cortex, hair keratin intermediate filaments are embedded in an interfilamentous matrix, consisting of hair keratin-associated proteins (KRTAP), which are essential for the formation of a rigid and resistant hair shaft through their extensive disulfide bond cross-linking with abundant cysteine residues of hair keratins. The matrix proteins include the high-sulfur and high-glycine-tyrosine keratins.</text>
</comment>
<name>A0A7J7FHM6_DICBM</name>
<evidence type="ECO:0000313" key="5">
    <source>
        <dbReference type="Proteomes" id="UP000551758"/>
    </source>
</evidence>
<proteinExistence type="inferred from homology"/>
<feature type="compositionally biased region" description="Basic and acidic residues" evidence="3">
    <location>
        <begin position="141"/>
        <end position="153"/>
    </location>
</feature>
<dbReference type="GO" id="GO:0005829">
    <property type="term" value="C:cytosol"/>
    <property type="evidence" value="ECO:0007669"/>
    <property type="project" value="UniProtKB-ARBA"/>
</dbReference>
<dbReference type="GO" id="GO:0045095">
    <property type="term" value="C:keratin filament"/>
    <property type="evidence" value="ECO:0007669"/>
    <property type="project" value="UniProtKB-UniRule"/>
</dbReference>
<comment type="caution">
    <text evidence="4">The sequence shown here is derived from an EMBL/GenBank/DDBJ whole genome shotgun (WGS) entry which is preliminary data.</text>
</comment>
<organism evidence="4 5">
    <name type="scientific">Diceros bicornis minor</name>
    <name type="common">South-central black rhinoceros</name>
    <dbReference type="NCBI Taxonomy" id="77932"/>
    <lineage>
        <taxon>Eukaryota</taxon>
        <taxon>Metazoa</taxon>
        <taxon>Chordata</taxon>
        <taxon>Craniata</taxon>
        <taxon>Vertebrata</taxon>
        <taxon>Euteleostomi</taxon>
        <taxon>Mammalia</taxon>
        <taxon>Eutheria</taxon>
        <taxon>Laurasiatheria</taxon>
        <taxon>Perissodactyla</taxon>
        <taxon>Rhinocerotidae</taxon>
        <taxon>Diceros</taxon>
    </lineage>
</organism>
<dbReference type="InterPro" id="IPR007951">
    <property type="entry name" value="KRTAP_PMG"/>
</dbReference>
<dbReference type="EMBL" id="JACDTQ010000575">
    <property type="protein sequence ID" value="KAF5927563.1"/>
    <property type="molecule type" value="Genomic_DNA"/>
</dbReference>
<protein>
    <recommendedName>
        <fullName evidence="2">Keratin-associated protein</fullName>
    </recommendedName>
</protein>
<gene>
    <name evidence="4" type="ORF">HPG69_016202</name>
</gene>
<feature type="region of interest" description="Disordered" evidence="3">
    <location>
        <begin position="131"/>
        <end position="153"/>
    </location>
</feature>
<dbReference type="Pfam" id="PF05287">
    <property type="entry name" value="PMG"/>
    <property type="match status" value="1"/>
</dbReference>
<evidence type="ECO:0000256" key="3">
    <source>
        <dbReference type="SAM" id="MobiDB-lite"/>
    </source>
</evidence>
<reference evidence="4 5" key="1">
    <citation type="journal article" date="2020" name="Mol. Biol. Evol.">
        <title>Interspecific Gene Flow and the Evolution of Specialization in Black and White Rhinoceros.</title>
        <authorList>
            <person name="Moodley Y."/>
            <person name="Westbury M.V."/>
            <person name="Russo I.M."/>
            <person name="Gopalakrishnan S."/>
            <person name="Rakotoarivelo A."/>
            <person name="Olsen R.A."/>
            <person name="Prost S."/>
            <person name="Tunstall T."/>
            <person name="Ryder O.A."/>
            <person name="Dalen L."/>
            <person name="Bruford M.W."/>
        </authorList>
    </citation>
    <scope>NUCLEOTIDE SEQUENCE [LARGE SCALE GENOMIC DNA]</scope>
    <source>
        <strain evidence="4">SBR-YM</strain>
        <tissue evidence="4">Skin</tissue>
    </source>
</reference>
<dbReference type="AlphaFoldDB" id="A0A7J7FHM6"/>
<evidence type="ECO:0000313" key="4">
    <source>
        <dbReference type="EMBL" id="KAF5927563.1"/>
    </source>
</evidence>
<keyword evidence="1 2" id="KW-0416">Keratin</keyword>
<dbReference type="Proteomes" id="UP000551758">
    <property type="component" value="Unassembled WGS sequence"/>
</dbReference>
<accession>A0A7J7FHM6</accession>
<comment type="subunit">
    <text evidence="2">Interacts with hair keratins.</text>
</comment>
<sequence>MFHCSNSGSDLRFHKVNASKGEEQKDYLMLDSSKYEVLCSGRVLYGGALCLISSCQSGSWTTAKSTVVSPPAANQLTVGPATVKPLDALLLIANCCSRNYSSHSLGNSCHAPVTSPRTLYSTEVSCGDAPCSPSSSLGSNKLHDSCHEPEETS</sequence>
<keyword evidence="5" id="KW-1185">Reference proteome</keyword>